<organism evidence="4 5">
    <name type="scientific">Plebeiibacterium sediminum</name>
    <dbReference type="NCBI Taxonomy" id="2992112"/>
    <lineage>
        <taxon>Bacteria</taxon>
        <taxon>Pseudomonadati</taxon>
        <taxon>Bacteroidota</taxon>
        <taxon>Bacteroidia</taxon>
        <taxon>Marinilabiliales</taxon>
        <taxon>Marinilabiliaceae</taxon>
        <taxon>Plebeiibacterium</taxon>
    </lineage>
</organism>
<dbReference type="PANTHER" id="PTHR23416">
    <property type="entry name" value="SIALIC ACID SYNTHASE-RELATED"/>
    <property type="match status" value="1"/>
</dbReference>
<accession>A0AAE3M3C9</accession>
<evidence type="ECO:0000256" key="2">
    <source>
        <dbReference type="ARBA" id="ARBA00022737"/>
    </source>
</evidence>
<sequence>MMNIYRKYINLLRYYKDVACDGLITKLLVLHYRSYGIIIGKGVKFFGIARFSIKNKGRLHIGDNCRFRSRSNSNPIGLHHSCMISVLNDEASIWIGDNCGFSGVSIIAEKCIEIGDNFLCGANVTIADTDFHRGDFRSGQPKKIIIKDNVWLGMNSLILKGVTIGENSLIGANSVVTKDIPPNVIAAGIPCKVLKKL</sequence>
<keyword evidence="1" id="KW-0808">Transferase</keyword>
<dbReference type="SUPFAM" id="SSF51161">
    <property type="entry name" value="Trimeric LpxA-like enzymes"/>
    <property type="match status" value="1"/>
</dbReference>
<evidence type="ECO:0000313" key="5">
    <source>
        <dbReference type="Proteomes" id="UP001209229"/>
    </source>
</evidence>
<dbReference type="EMBL" id="JAPDPJ010000011">
    <property type="protein sequence ID" value="MCW3786246.1"/>
    <property type="molecule type" value="Genomic_DNA"/>
</dbReference>
<evidence type="ECO:0000313" key="4">
    <source>
        <dbReference type="EMBL" id="MCW3786246.1"/>
    </source>
</evidence>
<name>A0AAE3M3C9_9BACT</name>
<dbReference type="InterPro" id="IPR011004">
    <property type="entry name" value="Trimer_LpxA-like_sf"/>
</dbReference>
<protein>
    <submittedName>
        <fullName evidence="4">Acyltransferase</fullName>
    </submittedName>
</protein>
<dbReference type="RefSeq" id="WP_301189812.1">
    <property type="nucleotide sequence ID" value="NZ_JAPDPJ010000011.1"/>
</dbReference>
<keyword evidence="3 4" id="KW-0012">Acyltransferase</keyword>
<dbReference type="InterPro" id="IPR051159">
    <property type="entry name" value="Hexapeptide_acetyltransf"/>
</dbReference>
<dbReference type="Proteomes" id="UP001209229">
    <property type="component" value="Unassembled WGS sequence"/>
</dbReference>
<keyword evidence="5" id="KW-1185">Reference proteome</keyword>
<dbReference type="GO" id="GO:0016746">
    <property type="term" value="F:acyltransferase activity"/>
    <property type="evidence" value="ECO:0007669"/>
    <property type="project" value="UniProtKB-KW"/>
</dbReference>
<gene>
    <name evidence="4" type="ORF">OM075_07200</name>
</gene>
<dbReference type="InterPro" id="IPR018357">
    <property type="entry name" value="Hexapep_transf_CS"/>
</dbReference>
<dbReference type="PANTHER" id="PTHR23416:SF78">
    <property type="entry name" value="LIPOPOLYSACCHARIDE BIOSYNTHESIS O-ACETYL TRANSFERASE WBBJ-RELATED"/>
    <property type="match status" value="1"/>
</dbReference>
<dbReference type="Gene3D" id="2.160.10.10">
    <property type="entry name" value="Hexapeptide repeat proteins"/>
    <property type="match status" value="1"/>
</dbReference>
<proteinExistence type="predicted"/>
<evidence type="ECO:0000256" key="3">
    <source>
        <dbReference type="ARBA" id="ARBA00023315"/>
    </source>
</evidence>
<comment type="caution">
    <text evidence="4">The sequence shown here is derived from an EMBL/GenBank/DDBJ whole genome shotgun (WGS) entry which is preliminary data.</text>
</comment>
<dbReference type="Pfam" id="PF00132">
    <property type="entry name" value="Hexapep"/>
    <property type="match status" value="1"/>
</dbReference>
<dbReference type="AlphaFoldDB" id="A0AAE3M3C9"/>
<evidence type="ECO:0000256" key="1">
    <source>
        <dbReference type="ARBA" id="ARBA00022679"/>
    </source>
</evidence>
<reference evidence="4" key="1">
    <citation type="submission" date="2022-10" db="EMBL/GenBank/DDBJ databases">
        <authorList>
            <person name="Yu W.X."/>
        </authorList>
    </citation>
    <scope>NUCLEOTIDE SEQUENCE</scope>
    <source>
        <strain evidence="4">AAT</strain>
    </source>
</reference>
<dbReference type="InterPro" id="IPR001451">
    <property type="entry name" value="Hexapep"/>
</dbReference>
<keyword evidence="2" id="KW-0677">Repeat</keyword>
<dbReference type="PROSITE" id="PS00101">
    <property type="entry name" value="HEXAPEP_TRANSFERASES"/>
    <property type="match status" value="1"/>
</dbReference>
<dbReference type="CDD" id="cd04647">
    <property type="entry name" value="LbH_MAT_like"/>
    <property type="match status" value="1"/>
</dbReference>